<dbReference type="EMBL" id="CP129013">
    <property type="protein sequence ID" value="WLR41841.1"/>
    <property type="molecule type" value="Genomic_DNA"/>
</dbReference>
<dbReference type="Pfam" id="PF25297">
    <property type="entry name" value="DUF7878"/>
    <property type="match status" value="1"/>
</dbReference>
<accession>A0ABY9JR08</accession>
<feature type="domain" description="DUF7878" evidence="1">
    <location>
        <begin position="10"/>
        <end position="137"/>
    </location>
</feature>
<evidence type="ECO:0000313" key="2">
    <source>
        <dbReference type="EMBL" id="WLR41841.1"/>
    </source>
</evidence>
<gene>
    <name evidence="2" type="ORF">LC087_13455</name>
</gene>
<dbReference type="InterPro" id="IPR057200">
    <property type="entry name" value="DUF7878"/>
</dbReference>
<reference evidence="2 3" key="1">
    <citation type="submission" date="2023-06" db="EMBL/GenBank/DDBJ databases">
        <title>Five Gram-positive bacteria isolated from mangrove sediments in Shenzhen, Guangdong, China.</title>
        <authorList>
            <person name="Yu S."/>
            <person name="Zheng W."/>
            <person name="Huang Y."/>
        </authorList>
    </citation>
    <scope>NUCLEOTIDE SEQUENCE [LARGE SCALE GENOMIC DNA]</scope>
    <source>
        <strain evidence="2 3">SaN35-3</strain>
    </source>
</reference>
<protein>
    <recommendedName>
        <fullName evidence="1">DUF7878 domain-containing protein</fullName>
    </recommendedName>
</protein>
<proteinExistence type="predicted"/>
<evidence type="ECO:0000259" key="1">
    <source>
        <dbReference type="Pfam" id="PF25297"/>
    </source>
</evidence>
<organism evidence="2 3">
    <name type="scientific">Bacillus carboniphilus</name>
    <dbReference type="NCBI Taxonomy" id="86663"/>
    <lineage>
        <taxon>Bacteria</taxon>
        <taxon>Bacillati</taxon>
        <taxon>Bacillota</taxon>
        <taxon>Bacilli</taxon>
        <taxon>Bacillales</taxon>
        <taxon>Bacillaceae</taxon>
        <taxon>Bacillus</taxon>
    </lineage>
</organism>
<dbReference type="Proteomes" id="UP001197974">
    <property type="component" value="Chromosome"/>
</dbReference>
<dbReference type="RefSeq" id="WP_226541390.1">
    <property type="nucleotide sequence ID" value="NZ_CP129013.1"/>
</dbReference>
<keyword evidence="3" id="KW-1185">Reference proteome</keyword>
<sequence length="144" mass="17494">MNHLSNKIEINYQFTSGASEIPKNRRKDPSIAYMIEGDLIIRINNRLYFKENLALLEFYLCLDDWFKNIKKKHKIIEFKYYTLEYEEDQPIIELLPFNDKARLKSIWEEEQVYNVFDLHYLVQQMKGLYYELGDAIQQHYQISI</sequence>
<name>A0ABY9JR08_9BACI</name>
<evidence type="ECO:0000313" key="3">
    <source>
        <dbReference type="Proteomes" id="UP001197974"/>
    </source>
</evidence>